<evidence type="ECO:0000256" key="1">
    <source>
        <dbReference type="ARBA" id="ARBA00001946"/>
    </source>
</evidence>
<dbReference type="EC" id="3.1.3.3" evidence="3"/>
<dbReference type="NCBIfam" id="TIGR01488">
    <property type="entry name" value="HAD-SF-IB"/>
    <property type="match status" value="1"/>
</dbReference>
<reference evidence="9" key="1">
    <citation type="journal article" date="2015" name="Nature">
        <title>Complex archaea that bridge the gap between prokaryotes and eukaryotes.</title>
        <authorList>
            <person name="Spang A."/>
            <person name="Saw J.H."/>
            <person name="Jorgensen S.L."/>
            <person name="Zaremba-Niedzwiedzka K."/>
            <person name="Martijn J."/>
            <person name="Lind A.E."/>
            <person name="van Eijk R."/>
            <person name="Schleper C."/>
            <person name="Guy L."/>
            <person name="Ettema T.J."/>
        </authorList>
    </citation>
    <scope>NUCLEOTIDE SEQUENCE</scope>
</reference>
<dbReference type="Gene3D" id="3.90.1470.10">
    <property type="entry name" value="thrh gene product, domain 2"/>
    <property type="match status" value="1"/>
</dbReference>
<dbReference type="GO" id="GO:0005737">
    <property type="term" value="C:cytoplasm"/>
    <property type="evidence" value="ECO:0007669"/>
    <property type="project" value="TreeGrafter"/>
</dbReference>
<comment type="pathway">
    <text evidence="2">Amino-acid biosynthesis; L-serine biosynthesis; L-serine from 3-phospho-D-glycerate: step 3/3.</text>
</comment>
<evidence type="ECO:0000256" key="5">
    <source>
        <dbReference type="ARBA" id="ARBA00022723"/>
    </source>
</evidence>
<dbReference type="Pfam" id="PF00702">
    <property type="entry name" value="Hydrolase"/>
    <property type="match status" value="1"/>
</dbReference>
<dbReference type="InterPro" id="IPR036412">
    <property type="entry name" value="HAD-like_sf"/>
</dbReference>
<evidence type="ECO:0000313" key="9">
    <source>
        <dbReference type="EMBL" id="KKN37225.1"/>
    </source>
</evidence>
<dbReference type="NCBIfam" id="NF010109">
    <property type="entry name" value="PRK13582.1"/>
    <property type="match status" value="1"/>
</dbReference>
<dbReference type="GO" id="GO:0036424">
    <property type="term" value="F:L-phosphoserine phosphatase activity"/>
    <property type="evidence" value="ECO:0007669"/>
    <property type="project" value="TreeGrafter"/>
</dbReference>
<keyword evidence="5" id="KW-0479">Metal-binding</keyword>
<dbReference type="PANTHER" id="PTHR43344:SF2">
    <property type="entry name" value="PHOSPHOSERINE PHOSPHATASE"/>
    <property type="match status" value="1"/>
</dbReference>
<dbReference type="AlphaFoldDB" id="A0A0F9PZY4"/>
<protein>
    <recommendedName>
        <fullName evidence="3">phosphoserine phosphatase</fullName>
        <ecNumber evidence="3">3.1.3.3</ecNumber>
    </recommendedName>
</protein>
<comment type="cofactor">
    <cofactor evidence="1">
        <name>Mg(2+)</name>
        <dbReference type="ChEBI" id="CHEBI:18420"/>
    </cofactor>
</comment>
<dbReference type="InterPro" id="IPR023214">
    <property type="entry name" value="HAD_sf"/>
</dbReference>
<accession>A0A0F9PZY4</accession>
<evidence type="ECO:0000256" key="8">
    <source>
        <dbReference type="ARBA" id="ARBA00023299"/>
    </source>
</evidence>
<dbReference type="GO" id="GO:0000287">
    <property type="term" value="F:magnesium ion binding"/>
    <property type="evidence" value="ECO:0007669"/>
    <property type="project" value="TreeGrafter"/>
</dbReference>
<comment type="caution">
    <text evidence="9">The sequence shown here is derived from an EMBL/GenBank/DDBJ whole genome shotgun (WGS) entry which is preliminary data.</text>
</comment>
<keyword evidence="7" id="KW-0460">Magnesium</keyword>
<dbReference type="SUPFAM" id="SSF56784">
    <property type="entry name" value="HAD-like"/>
    <property type="match status" value="1"/>
</dbReference>
<evidence type="ECO:0000256" key="4">
    <source>
        <dbReference type="ARBA" id="ARBA00022605"/>
    </source>
</evidence>
<sequence>MYIICLDLEGILTPEIWEVCAYACGIEKLKLTTRDIPDYNILMEQRIKILRDNNISLYDIQEIIADMDLLPGALEFSQWIQSNAQLIIVTDSFVEFYRSFAKKLNYPLIFCHNLEIDENGMIVNYNLRLDDMKKKTIIAFKNLNYEIIAIGDSYNDIGMLSEADYGILFRPPEIVQKEFPQFPVKTEYAELMSFISNHLGLK</sequence>
<keyword evidence="4" id="KW-0028">Amino-acid biosynthesis</keyword>
<dbReference type="EMBL" id="LAZR01001909">
    <property type="protein sequence ID" value="KKN37225.1"/>
    <property type="molecule type" value="Genomic_DNA"/>
</dbReference>
<dbReference type="NCBIfam" id="TIGR02137">
    <property type="entry name" value="HSK-PSP"/>
    <property type="match status" value="1"/>
</dbReference>
<evidence type="ECO:0000256" key="6">
    <source>
        <dbReference type="ARBA" id="ARBA00022801"/>
    </source>
</evidence>
<keyword evidence="8" id="KW-0718">Serine biosynthesis</keyword>
<keyword evidence="6" id="KW-0378">Hydrolase</keyword>
<evidence type="ECO:0000256" key="3">
    <source>
        <dbReference type="ARBA" id="ARBA00012640"/>
    </source>
</evidence>
<proteinExistence type="predicted"/>
<organism evidence="9">
    <name type="scientific">marine sediment metagenome</name>
    <dbReference type="NCBI Taxonomy" id="412755"/>
    <lineage>
        <taxon>unclassified sequences</taxon>
        <taxon>metagenomes</taxon>
        <taxon>ecological metagenomes</taxon>
    </lineage>
</organism>
<evidence type="ECO:0000256" key="2">
    <source>
        <dbReference type="ARBA" id="ARBA00005135"/>
    </source>
</evidence>
<evidence type="ECO:0000256" key="7">
    <source>
        <dbReference type="ARBA" id="ARBA00022842"/>
    </source>
</evidence>
<dbReference type="Gene3D" id="3.40.50.1000">
    <property type="entry name" value="HAD superfamily/HAD-like"/>
    <property type="match status" value="1"/>
</dbReference>
<dbReference type="InterPro" id="IPR011863">
    <property type="entry name" value="HSK-PSP"/>
</dbReference>
<dbReference type="PANTHER" id="PTHR43344">
    <property type="entry name" value="PHOSPHOSERINE PHOSPHATASE"/>
    <property type="match status" value="1"/>
</dbReference>
<gene>
    <name evidence="9" type="ORF">LCGC14_0765720</name>
</gene>
<dbReference type="InterPro" id="IPR050582">
    <property type="entry name" value="HAD-like_SerB"/>
</dbReference>
<dbReference type="GO" id="GO:0006564">
    <property type="term" value="P:L-serine biosynthetic process"/>
    <property type="evidence" value="ECO:0007669"/>
    <property type="project" value="UniProtKB-KW"/>
</dbReference>
<name>A0A0F9PZY4_9ZZZZ</name>